<dbReference type="Proteomes" id="UP000249555">
    <property type="component" value="Unassembled WGS sequence"/>
</dbReference>
<comment type="caution">
    <text evidence="1">The sequence shown here is derived from an EMBL/GenBank/DDBJ whole genome shotgun (WGS) entry which is preliminary data.</text>
</comment>
<proteinExistence type="predicted"/>
<evidence type="ECO:0000313" key="1">
    <source>
        <dbReference type="EMBL" id="PZO76482.1"/>
    </source>
</evidence>
<gene>
    <name evidence="1" type="ORF">DI640_02755</name>
</gene>
<protein>
    <submittedName>
        <fullName evidence="1">CopG family transcriptional regulator</fullName>
    </submittedName>
</protein>
<name>A0A2W4Z7J2_9SPHN</name>
<accession>A0A2W4Z7J2</accession>
<dbReference type="AlphaFoldDB" id="A0A2W4Z7J2"/>
<evidence type="ECO:0000313" key="2">
    <source>
        <dbReference type="Proteomes" id="UP000249555"/>
    </source>
</evidence>
<dbReference type="EMBL" id="QFMX01000002">
    <property type="protein sequence ID" value="PZO76482.1"/>
    <property type="molecule type" value="Genomic_DNA"/>
</dbReference>
<sequence length="58" mass="6236">MPCENALFDTSDPAAEADADARADADVCNGRLISHDAVKLWLSSWGSPQPRPRPRAGE</sequence>
<organism evidence="1 2">
    <name type="scientific">Sphingomonas taxi</name>
    <dbReference type="NCBI Taxonomy" id="1549858"/>
    <lineage>
        <taxon>Bacteria</taxon>
        <taxon>Pseudomonadati</taxon>
        <taxon>Pseudomonadota</taxon>
        <taxon>Alphaproteobacteria</taxon>
        <taxon>Sphingomonadales</taxon>
        <taxon>Sphingomonadaceae</taxon>
        <taxon>Sphingomonas</taxon>
    </lineage>
</organism>
<reference evidence="1 2" key="1">
    <citation type="submission" date="2017-08" db="EMBL/GenBank/DDBJ databases">
        <title>Infants hospitalized years apart are colonized by the same room-sourced microbial strains.</title>
        <authorList>
            <person name="Brooks B."/>
            <person name="Olm M.R."/>
            <person name="Firek B.A."/>
            <person name="Baker R."/>
            <person name="Thomas B.C."/>
            <person name="Morowitz M.J."/>
            <person name="Banfield J.F."/>
        </authorList>
    </citation>
    <scope>NUCLEOTIDE SEQUENCE [LARGE SCALE GENOMIC DNA]</scope>
    <source>
        <strain evidence="1">S2_018_000_R3_119</strain>
    </source>
</reference>